<dbReference type="Pfam" id="PF13855">
    <property type="entry name" value="LRR_8"/>
    <property type="match status" value="2"/>
</dbReference>
<evidence type="ECO:0000256" key="5">
    <source>
        <dbReference type="ARBA" id="ARBA00022737"/>
    </source>
</evidence>
<comment type="subcellular location">
    <subcellularLocation>
        <location evidence="1">Cell membrane</location>
    </subcellularLocation>
</comment>
<keyword evidence="5" id="KW-0677">Repeat</keyword>
<dbReference type="AlphaFoldDB" id="A0A6J1DJ55"/>
<dbReference type="FunFam" id="3.80.10.10:FF:000383">
    <property type="entry name" value="Leucine-rich repeat receptor protein kinase EMS1"/>
    <property type="match status" value="1"/>
</dbReference>
<gene>
    <name evidence="8" type="primary">LOC111020972</name>
</gene>
<dbReference type="OrthoDB" id="676979at2759"/>
<evidence type="ECO:0000256" key="4">
    <source>
        <dbReference type="ARBA" id="ARBA00022729"/>
    </source>
</evidence>
<dbReference type="Proteomes" id="UP000504603">
    <property type="component" value="Unplaced"/>
</dbReference>
<dbReference type="Pfam" id="PF00560">
    <property type="entry name" value="LRR_1"/>
    <property type="match status" value="2"/>
</dbReference>
<keyword evidence="7" id="KW-1185">Reference proteome</keyword>
<sequence length="497" mass="54151">MAFFKFKIKIKIKISLLLAFLHLTYHAASFTVIMSDSGVPSALVDGPQSGFSHNTAGVRTDPAEQSAVYDIMTATGNDWAVQIPDVCRGRWHGIECMPDKDNLYHVVSLSFGSLSDDTAFPTCDPTRSVISPSITKLPHLRSLFFYRCFSGIPQPIPPFLGRLGPSLQTLVLRENGHVGPIPLELTNLTRLKLLDLHENSLNGSIPASLNCLAGLRSLDLSRNKLSGSIPTSLGLPNLRVLDLSQNLLTGSVPAGIATCRSLIKLDLSRNRLTGLITESIGGLRDLVLLDLSYNRISGPLPTSFGLLGSLEVLILEGNSMGCVISGDLFDGMMGLMTLILSNMGFHGSIPGSLGRVPNLRVLHLDGNHFNGSIPSSFQDLKNLNDLKLNDNLLTGPIPLRKEMIWQMKRKLRLDNNLGLCYNSESGVVDVSGSTYNVGIGPCDVPRFEPTRTTQHVSMDGENVVRSDNASRGTVHRTSVLIGLFQLTTCIWFFIKLY</sequence>
<dbReference type="SUPFAM" id="SSF52058">
    <property type="entry name" value="L domain-like"/>
    <property type="match status" value="1"/>
</dbReference>
<dbReference type="SMART" id="SM00369">
    <property type="entry name" value="LRR_TYP"/>
    <property type="match status" value="7"/>
</dbReference>
<evidence type="ECO:0000313" key="8">
    <source>
        <dbReference type="RefSeq" id="XP_022153469.1"/>
    </source>
</evidence>
<evidence type="ECO:0000256" key="2">
    <source>
        <dbReference type="ARBA" id="ARBA00022475"/>
    </source>
</evidence>
<dbReference type="PANTHER" id="PTHR48007:SF4">
    <property type="entry name" value="LEUCINE-RICH REPEAT RECEPTOR-LIKE PROTEIN KINASE PXC1"/>
    <property type="match status" value="1"/>
</dbReference>
<reference evidence="8" key="1">
    <citation type="submission" date="2025-08" db="UniProtKB">
        <authorList>
            <consortium name="RefSeq"/>
        </authorList>
    </citation>
    <scope>IDENTIFICATION</scope>
    <source>
        <strain evidence="8">OHB3-1</strain>
    </source>
</reference>
<evidence type="ECO:0000256" key="3">
    <source>
        <dbReference type="ARBA" id="ARBA00022614"/>
    </source>
</evidence>
<proteinExistence type="predicted"/>
<dbReference type="FunFam" id="3.80.10.10:FF:000269">
    <property type="entry name" value="Piriformospora indica-insensitive protein 2"/>
    <property type="match status" value="1"/>
</dbReference>
<dbReference type="InterPro" id="IPR003591">
    <property type="entry name" value="Leu-rich_rpt_typical-subtyp"/>
</dbReference>
<dbReference type="RefSeq" id="XP_022153469.1">
    <property type="nucleotide sequence ID" value="XM_022297777.1"/>
</dbReference>
<dbReference type="PROSITE" id="PS51450">
    <property type="entry name" value="LRR"/>
    <property type="match status" value="1"/>
</dbReference>
<dbReference type="GO" id="GO:0051707">
    <property type="term" value="P:response to other organism"/>
    <property type="evidence" value="ECO:0007669"/>
    <property type="project" value="UniProtKB-ARBA"/>
</dbReference>
<name>A0A6J1DJ55_MOMCH</name>
<dbReference type="KEGG" id="mcha:111020972"/>
<dbReference type="GO" id="GO:0005886">
    <property type="term" value="C:plasma membrane"/>
    <property type="evidence" value="ECO:0007669"/>
    <property type="project" value="UniProtKB-SubCell"/>
</dbReference>
<dbReference type="GeneID" id="111020972"/>
<keyword evidence="2" id="KW-1003">Cell membrane</keyword>
<evidence type="ECO:0000256" key="6">
    <source>
        <dbReference type="ARBA" id="ARBA00023136"/>
    </source>
</evidence>
<keyword evidence="6" id="KW-0472">Membrane</keyword>
<dbReference type="Gene3D" id="3.80.10.10">
    <property type="entry name" value="Ribonuclease Inhibitor"/>
    <property type="match status" value="3"/>
</dbReference>
<dbReference type="PANTHER" id="PTHR48007">
    <property type="entry name" value="LEUCINE-RICH REPEAT RECEPTOR-LIKE PROTEIN KINASE PXC1"/>
    <property type="match status" value="1"/>
</dbReference>
<evidence type="ECO:0000313" key="7">
    <source>
        <dbReference type="Proteomes" id="UP000504603"/>
    </source>
</evidence>
<accession>A0A6J1DJ55</accession>
<dbReference type="InterPro" id="IPR001611">
    <property type="entry name" value="Leu-rich_rpt"/>
</dbReference>
<keyword evidence="4" id="KW-0732">Signal</keyword>
<keyword evidence="3" id="KW-0433">Leucine-rich repeat</keyword>
<dbReference type="PRINTS" id="PR00019">
    <property type="entry name" value="LEURICHRPT"/>
</dbReference>
<dbReference type="InterPro" id="IPR032675">
    <property type="entry name" value="LRR_dom_sf"/>
</dbReference>
<dbReference type="InterPro" id="IPR046959">
    <property type="entry name" value="PRK1-6/SRF4-like"/>
</dbReference>
<protein>
    <submittedName>
        <fullName evidence="8">Protein TOO MANY MOUTHS</fullName>
    </submittedName>
</protein>
<evidence type="ECO:0000256" key="1">
    <source>
        <dbReference type="ARBA" id="ARBA00004236"/>
    </source>
</evidence>
<organism evidence="7 8">
    <name type="scientific">Momordica charantia</name>
    <name type="common">Bitter gourd</name>
    <name type="synonym">Balsam pear</name>
    <dbReference type="NCBI Taxonomy" id="3673"/>
    <lineage>
        <taxon>Eukaryota</taxon>
        <taxon>Viridiplantae</taxon>
        <taxon>Streptophyta</taxon>
        <taxon>Embryophyta</taxon>
        <taxon>Tracheophyta</taxon>
        <taxon>Spermatophyta</taxon>
        <taxon>Magnoliopsida</taxon>
        <taxon>eudicotyledons</taxon>
        <taxon>Gunneridae</taxon>
        <taxon>Pentapetalae</taxon>
        <taxon>rosids</taxon>
        <taxon>fabids</taxon>
        <taxon>Cucurbitales</taxon>
        <taxon>Cucurbitaceae</taxon>
        <taxon>Momordiceae</taxon>
        <taxon>Momordica</taxon>
    </lineage>
</organism>